<sequence>MNRRTRRINRRSEPYLKYLKPGALAQLRDLRISARLHRVDSLIQICPSPPPNQDGQPQVDAADGMPCFVGRIYGPRCPQRKKLVAAKCVWFVGSSPGSPARNESDPSVDFFGGDGVAAH</sequence>
<keyword evidence="2" id="KW-1185">Reference proteome</keyword>
<dbReference type="PANTHER" id="PTHR35495">
    <property type="entry name" value="OS06G0679600 PROTEIN"/>
    <property type="match status" value="1"/>
</dbReference>
<reference evidence="3" key="1">
    <citation type="submission" date="2025-08" db="UniProtKB">
        <authorList>
            <consortium name="RefSeq"/>
        </authorList>
    </citation>
    <scope>IDENTIFICATION</scope>
    <source>
        <tissue evidence="3">Leaf</tissue>
    </source>
</reference>
<proteinExistence type="predicted"/>
<evidence type="ECO:0000256" key="1">
    <source>
        <dbReference type="SAM" id="MobiDB-lite"/>
    </source>
</evidence>
<dbReference type="Proteomes" id="UP000827889">
    <property type="component" value="Chromosome 7"/>
</dbReference>
<evidence type="ECO:0000313" key="2">
    <source>
        <dbReference type="Proteomes" id="UP000827889"/>
    </source>
</evidence>
<feature type="region of interest" description="Disordered" evidence="1">
    <location>
        <begin position="95"/>
        <end position="119"/>
    </location>
</feature>
<accession>A0ABM3HQU3</accession>
<evidence type="ECO:0000313" key="3">
    <source>
        <dbReference type="RefSeq" id="XP_048138965.1"/>
    </source>
</evidence>
<dbReference type="RefSeq" id="XP_048138965.1">
    <property type="nucleotide sequence ID" value="XM_048283008.1"/>
</dbReference>
<protein>
    <submittedName>
        <fullName evidence="3">Uncharacterized protein LOC125316051</fullName>
    </submittedName>
</protein>
<dbReference type="PANTHER" id="PTHR35495:SF10">
    <property type="entry name" value="PEPTIDASE S26 DOMAIN-CONTAINING PROTEIN"/>
    <property type="match status" value="1"/>
</dbReference>
<gene>
    <name evidence="3" type="primary">LOC125316051</name>
</gene>
<organism evidence="2 3">
    <name type="scientific">Rhodamnia argentea</name>
    <dbReference type="NCBI Taxonomy" id="178133"/>
    <lineage>
        <taxon>Eukaryota</taxon>
        <taxon>Viridiplantae</taxon>
        <taxon>Streptophyta</taxon>
        <taxon>Embryophyta</taxon>
        <taxon>Tracheophyta</taxon>
        <taxon>Spermatophyta</taxon>
        <taxon>Magnoliopsida</taxon>
        <taxon>eudicotyledons</taxon>
        <taxon>Gunneridae</taxon>
        <taxon>Pentapetalae</taxon>
        <taxon>rosids</taxon>
        <taxon>malvids</taxon>
        <taxon>Myrtales</taxon>
        <taxon>Myrtaceae</taxon>
        <taxon>Myrtoideae</taxon>
        <taxon>Myrteae</taxon>
        <taxon>Australasian group</taxon>
        <taxon>Rhodamnia</taxon>
    </lineage>
</organism>
<name>A0ABM3HQU3_9MYRT</name>
<dbReference type="GeneID" id="125316051"/>